<protein>
    <recommendedName>
        <fullName evidence="3">Aminoglycoside phosphotransferase</fullName>
    </recommendedName>
</protein>
<comment type="caution">
    <text evidence="1">The sequence shown here is derived from an EMBL/GenBank/DDBJ whole genome shotgun (WGS) entry which is preliminary data.</text>
</comment>
<dbReference type="Gene3D" id="3.90.1200.10">
    <property type="match status" value="1"/>
</dbReference>
<evidence type="ECO:0000313" key="2">
    <source>
        <dbReference type="Proteomes" id="UP001519332"/>
    </source>
</evidence>
<organism evidence="1 2">
    <name type="scientific">Kibdelosporangium banguiense</name>
    <dbReference type="NCBI Taxonomy" id="1365924"/>
    <lineage>
        <taxon>Bacteria</taxon>
        <taxon>Bacillati</taxon>
        <taxon>Actinomycetota</taxon>
        <taxon>Actinomycetes</taxon>
        <taxon>Pseudonocardiales</taxon>
        <taxon>Pseudonocardiaceae</taxon>
        <taxon>Kibdelosporangium</taxon>
    </lineage>
</organism>
<dbReference type="SUPFAM" id="SSF56112">
    <property type="entry name" value="Protein kinase-like (PK-like)"/>
    <property type="match status" value="1"/>
</dbReference>
<accession>A0ABS4T9V4</accession>
<sequence length="275" mass="30443">MTVAQADAQFAAWMKENLATAAGRFGLTITGEPVLGWRLRSISAAATRKDQLYWLRVVSQEPEWAQGDSWTGTVDANSIDGISKPRVLDVAEWDEGRRQRAEVMTMMPGETCSPTDALRSPIDLPAQWWESLGQFLGILAATSTARTNTSQIRVTQRIEERFGADVETVVDQWETVHGDLHWSNLVGPDFGLLDWELWGRGPRGTDAATLLCHSLLVPAVAADVHNRFRDVLDTSAGRIAQLYVVARLLHRIDNGDYPDLAEPLKRHASSLLASE</sequence>
<reference evidence="1 2" key="1">
    <citation type="submission" date="2021-03" db="EMBL/GenBank/DDBJ databases">
        <title>Sequencing the genomes of 1000 actinobacteria strains.</title>
        <authorList>
            <person name="Klenk H.-P."/>
        </authorList>
    </citation>
    <scope>NUCLEOTIDE SEQUENCE [LARGE SCALE GENOMIC DNA]</scope>
    <source>
        <strain evidence="1 2">DSM 46670</strain>
    </source>
</reference>
<gene>
    <name evidence="1" type="ORF">JOF56_001595</name>
</gene>
<dbReference type="Proteomes" id="UP001519332">
    <property type="component" value="Unassembled WGS sequence"/>
</dbReference>
<evidence type="ECO:0000313" key="1">
    <source>
        <dbReference type="EMBL" id="MBP2321210.1"/>
    </source>
</evidence>
<evidence type="ECO:0008006" key="3">
    <source>
        <dbReference type="Google" id="ProtNLM"/>
    </source>
</evidence>
<name>A0ABS4T9V4_9PSEU</name>
<keyword evidence="2" id="KW-1185">Reference proteome</keyword>
<dbReference type="RefSeq" id="WP_209635937.1">
    <property type="nucleotide sequence ID" value="NZ_JAGINW010000001.1"/>
</dbReference>
<dbReference type="EMBL" id="JAGINW010000001">
    <property type="protein sequence ID" value="MBP2321210.1"/>
    <property type="molecule type" value="Genomic_DNA"/>
</dbReference>
<proteinExistence type="predicted"/>
<dbReference type="InterPro" id="IPR011009">
    <property type="entry name" value="Kinase-like_dom_sf"/>
</dbReference>